<dbReference type="Pfam" id="PF04542">
    <property type="entry name" value="Sigma70_r2"/>
    <property type="match status" value="1"/>
</dbReference>
<evidence type="ECO:0000256" key="3">
    <source>
        <dbReference type="ARBA" id="ARBA00023082"/>
    </source>
</evidence>
<evidence type="ECO:0000256" key="2">
    <source>
        <dbReference type="ARBA" id="ARBA00023015"/>
    </source>
</evidence>
<reference evidence="7 8" key="1">
    <citation type="submission" date="2015-09" db="EMBL/GenBank/DDBJ databases">
        <authorList>
            <consortium name="Pathogen Informatics"/>
        </authorList>
    </citation>
    <scope>NUCLEOTIDE SEQUENCE [LARGE SCALE GENOMIC DNA]</scope>
    <source>
        <strain evidence="7 8">2789STDY5834861</strain>
    </source>
</reference>
<dbReference type="GO" id="GO:0016987">
    <property type="term" value="F:sigma factor activity"/>
    <property type="evidence" value="ECO:0007669"/>
    <property type="project" value="UniProtKB-KW"/>
</dbReference>
<feature type="domain" description="RNA polymerase sigma-70 region 2" evidence="5">
    <location>
        <begin position="19"/>
        <end position="81"/>
    </location>
</feature>
<dbReference type="RefSeq" id="WP_055058732.1">
    <property type="nucleotide sequence ID" value="NZ_CYZP01000038.1"/>
</dbReference>
<dbReference type="GO" id="GO:0003677">
    <property type="term" value="F:DNA binding"/>
    <property type="evidence" value="ECO:0007669"/>
    <property type="project" value="InterPro"/>
</dbReference>
<evidence type="ECO:0000256" key="1">
    <source>
        <dbReference type="ARBA" id="ARBA00010641"/>
    </source>
</evidence>
<dbReference type="NCBIfam" id="TIGR02937">
    <property type="entry name" value="sigma70-ECF"/>
    <property type="match status" value="1"/>
</dbReference>
<dbReference type="GO" id="GO:0006352">
    <property type="term" value="P:DNA-templated transcription initiation"/>
    <property type="evidence" value="ECO:0007669"/>
    <property type="project" value="InterPro"/>
</dbReference>
<gene>
    <name evidence="7" type="primary">sigV_2</name>
    <name evidence="7" type="ORF">ERS852476_03226</name>
</gene>
<proteinExistence type="inferred from homology"/>
<evidence type="ECO:0000313" key="7">
    <source>
        <dbReference type="EMBL" id="CUO55648.1"/>
    </source>
</evidence>
<dbReference type="InterPro" id="IPR007627">
    <property type="entry name" value="RNA_pol_sigma70_r2"/>
</dbReference>
<dbReference type="InterPro" id="IPR039425">
    <property type="entry name" value="RNA_pol_sigma-70-like"/>
</dbReference>
<organism evidence="7 8">
    <name type="scientific">Blautia obeum</name>
    <dbReference type="NCBI Taxonomy" id="40520"/>
    <lineage>
        <taxon>Bacteria</taxon>
        <taxon>Bacillati</taxon>
        <taxon>Bacillota</taxon>
        <taxon>Clostridia</taxon>
        <taxon>Lachnospirales</taxon>
        <taxon>Lachnospiraceae</taxon>
        <taxon>Blautia</taxon>
    </lineage>
</organism>
<accession>A0A174G3C6</accession>
<dbReference type="InterPro" id="IPR014284">
    <property type="entry name" value="RNA_pol_sigma-70_dom"/>
</dbReference>
<dbReference type="SUPFAM" id="SSF88946">
    <property type="entry name" value="Sigma2 domain of RNA polymerase sigma factors"/>
    <property type="match status" value="1"/>
</dbReference>
<evidence type="ECO:0000256" key="4">
    <source>
        <dbReference type="ARBA" id="ARBA00023163"/>
    </source>
</evidence>
<dbReference type="InterPro" id="IPR013325">
    <property type="entry name" value="RNA_pol_sigma_r2"/>
</dbReference>
<dbReference type="Proteomes" id="UP000095645">
    <property type="component" value="Unassembled WGS sequence"/>
</dbReference>
<keyword evidence="3" id="KW-0731">Sigma factor</keyword>
<dbReference type="InterPro" id="IPR013324">
    <property type="entry name" value="RNA_pol_sigma_r3/r4-like"/>
</dbReference>
<comment type="similarity">
    <text evidence="1">Belongs to the sigma-70 factor family. ECF subfamily.</text>
</comment>
<keyword evidence="4" id="KW-0804">Transcription</keyword>
<dbReference type="CDD" id="cd06171">
    <property type="entry name" value="Sigma70_r4"/>
    <property type="match status" value="1"/>
</dbReference>
<name>A0A174G3C6_9FIRM</name>
<evidence type="ECO:0000313" key="8">
    <source>
        <dbReference type="Proteomes" id="UP000095645"/>
    </source>
</evidence>
<dbReference type="InterPro" id="IPR036388">
    <property type="entry name" value="WH-like_DNA-bd_sf"/>
</dbReference>
<dbReference type="SUPFAM" id="SSF88659">
    <property type="entry name" value="Sigma3 and sigma4 domains of RNA polymerase sigma factors"/>
    <property type="match status" value="1"/>
</dbReference>
<dbReference type="PANTHER" id="PTHR43133:SF51">
    <property type="entry name" value="RNA POLYMERASE SIGMA FACTOR"/>
    <property type="match status" value="1"/>
</dbReference>
<dbReference type="AlphaFoldDB" id="A0A174G3C6"/>
<evidence type="ECO:0000259" key="6">
    <source>
        <dbReference type="Pfam" id="PF08281"/>
    </source>
</evidence>
<sequence length="216" mass="25100">MIQLVKRSISGDADAFLKLMEKNSLAMYKVARGILDNDEDAADAMQDTILTCFEKIHTLKNPEYFKTWMIRILINECNKIHRHYKNFSRAEELPEVPGQDMSIEEFEFKEMLGMLDESYRIILVLYYVEGFRIADIASILNMNENTVKTRLVRARVQLKQEYTSAGDNIQKKRLQQKKEKNREFTGIIEEIAEDQNRNLRTQPVTVGSITVSARKG</sequence>
<dbReference type="Pfam" id="PF08281">
    <property type="entry name" value="Sigma70_r4_2"/>
    <property type="match status" value="1"/>
</dbReference>
<protein>
    <submittedName>
        <fullName evidence="7">RNA polymerase sigma factor sigV</fullName>
    </submittedName>
</protein>
<keyword evidence="2" id="KW-0805">Transcription regulation</keyword>
<dbReference type="Gene3D" id="1.10.1740.10">
    <property type="match status" value="1"/>
</dbReference>
<dbReference type="EMBL" id="CYZP01000038">
    <property type="protein sequence ID" value="CUO55648.1"/>
    <property type="molecule type" value="Genomic_DNA"/>
</dbReference>
<dbReference type="Gene3D" id="1.10.10.10">
    <property type="entry name" value="Winged helix-like DNA-binding domain superfamily/Winged helix DNA-binding domain"/>
    <property type="match status" value="1"/>
</dbReference>
<dbReference type="InterPro" id="IPR013249">
    <property type="entry name" value="RNA_pol_sigma70_r4_t2"/>
</dbReference>
<feature type="domain" description="RNA polymerase sigma factor 70 region 4 type 2" evidence="6">
    <location>
        <begin position="107"/>
        <end position="158"/>
    </location>
</feature>
<evidence type="ECO:0000259" key="5">
    <source>
        <dbReference type="Pfam" id="PF04542"/>
    </source>
</evidence>
<dbReference type="PANTHER" id="PTHR43133">
    <property type="entry name" value="RNA POLYMERASE ECF-TYPE SIGMA FACTO"/>
    <property type="match status" value="1"/>
</dbReference>